<reference evidence="1 2" key="1">
    <citation type="submission" date="2017-03" db="EMBL/GenBank/DDBJ databases">
        <title>Genome sequence of Sphingomonas dokdonensis DSM 21029.</title>
        <authorList>
            <person name="Poehlein A."/>
            <person name="Wuebbeler J.H."/>
            <person name="Steinbuechel A."/>
            <person name="Daniel R."/>
        </authorList>
    </citation>
    <scope>NUCLEOTIDE SEQUENCE [LARGE SCALE GENOMIC DNA]</scope>
    <source>
        <strain evidence="1 2">DSM 21029</strain>
    </source>
</reference>
<sequence length="287" mass="31891">MLLLALLLQAAPAEPPALLPPLHGGPQYMTCPVGGEQFAAWQPSMYSTYGERPDGRPYSYLHFPFPPPECPSNKLIAFDTFSKAETQKLAGLITTAEYKRLIEADTTYYRAYWLATALGRPKPQALGLLLSAIWQVSPGELAGEGDNKGDPRLGRYQDTFISKVGALDAAIAAKDKMWLQARAANAARQMRQFGKAERLRRQAEETLARTDEKQGWDIYLSKLRNVIKRGDASLEPLDMIPRQEVASACIRLKALNAFDRGICGEPEIAAKIAELREMQAKRRDAKK</sequence>
<organism evidence="1 2">
    <name type="scientific">Sphingomonas dokdonensis</name>
    <dbReference type="NCBI Taxonomy" id="344880"/>
    <lineage>
        <taxon>Bacteria</taxon>
        <taxon>Pseudomonadati</taxon>
        <taxon>Pseudomonadota</taxon>
        <taxon>Alphaproteobacteria</taxon>
        <taxon>Sphingomonadales</taxon>
        <taxon>Sphingomonadaceae</taxon>
        <taxon>Sphingomonas</taxon>
    </lineage>
</organism>
<dbReference type="EMBL" id="NBBI01000002">
    <property type="protein sequence ID" value="OWK31677.1"/>
    <property type="molecule type" value="Genomic_DNA"/>
</dbReference>
<accession>A0A245ZPL7</accession>
<dbReference type="Proteomes" id="UP000197290">
    <property type="component" value="Unassembled WGS sequence"/>
</dbReference>
<dbReference type="RefSeq" id="WP_143559615.1">
    <property type="nucleotide sequence ID" value="NZ_NBBI01000002.1"/>
</dbReference>
<dbReference type="OrthoDB" id="7855653at2"/>
<proteinExistence type="predicted"/>
<name>A0A245ZPL7_9SPHN</name>
<gene>
    <name evidence="1" type="ORF">SPDO_16870</name>
</gene>
<comment type="caution">
    <text evidence="1">The sequence shown here is derived from an EMBL/GenBank/DDBJ whole genome shotgun (WGS) entry which is preliminary data.</text>
</comment>
<protein>
    <submittedName>
        <fullName evidence="1">Uncharacterized protein</fullName>
    </submittedName>
</protein>
<evidence type="ECO:0000313" key="2">
    <source>
        <dbReference type="Proteomes" id="UP000197290"/>
    </source>
</evidence>
<keyword evidence="2" id="KW-1185">Reference proteome</keyword>
<evidence type="ECO:0000313" key="1">
    <source>
        <dbReference type="EMBL" id="OWK31677.1"/>
    </source>
</evidence>
<dbReference type="AlphaFoldDB" id="A0A245ZPL7"/>